<evidence type="ECO:0000313" key="2">
    <source>
        <dbReference type="Proteomes" id="UP000299102"/>
    </source>
</evidence>
<accession>A0A4C1UR28</accession>
<name>A0A4C1UR28_EUMVA</name>
<organism evidence="1 2">
    <name type="scientific">Eumeta variegata</name>
    <name type="common">Bagworm moth</name>
    <name type="synonym">Eumeta japonica</name>
    <dbReference type="NCBI Taxonomy" id="151549"/>
    <lineage>
        <taxon>Eukaryota</taxon>
        <taxon>Metazoa</taxon>
        <taxon>Ecdysozoa</taxon>
        <taxon>Arthropoda</taxon>
        <taxon>Hexapoda</taxon>
        <taxon>Insecta</taxon>
        <taxon>Pterygota</taxon>
        <taxon>Neoptera</taxon>
        <taxon>Endopterygota</taxon>
        <taxon>Lepidoptera</taxon>
        <taxon>Glossata</taxon>
        <taxon>Ditrysia</taxon>
        <taxon>Tineoidea</taxon>
        <taxon>Psychidae</taxon>
        <taxon>Oiketicinae</taxon>
        <taxon>Eumeta</taxon>
    </lineage>
</organism>
<dbReference type="Proteomes" id="UP000299102">
    <property type="component" value="Unassembled WGS sequence"/>
</dbReference>
<dbReference type="EMBL" id="BGZK01000213">
    <property type="protein sequence ID" value="GBP28905.1"/>
    <property type="molecule type" value="Genomic_DNA"/>
</dbReference>
<sequence length="126" mass="14054">MPPPNNLDWKYSIPTQVAGNALVTLLGLQMCMGGDDHLLSEYDLKNYSRLKQEPAEENGNKSSNRITYPAISETCGPSQRDLDLTGPHRLTDVVLRTVSRCGLEAVIDRCHRCGDDVRNRLLNVET</sequence>
<dbReference type="AlphaFoldDB" id="A0A4C1UR28"/>
<reference evidence="1 2" key="1">
    <citation type="journal article" date="2019" name="Commun. Biol.">
        <title>The bagworm genome reveals a unique fibroin gene that provides high tensile strength.</title>
        <authorList>
            <person name="Kono N."/>
            <person name="Nakamura H."/>
            <person name="Ohtoshi R."/>
            <person name="Tomita M."/>
            <person name="Numata K."/>
            <person name="Arakawa K."/>
        </authorList>
    </citation>
    <scope>NUCLEOTIDE SEQUENCE [LARGE SCALE GENOMIC DNA]</scope>
</reference>
<keyword evidence="2" id="KW-1185">Reference proteome</keyword>
<proteinExistence type="predicted"/>
<comment type="caution">
    <text evidence="1">The sequence shown here is derived from an EMBL/GenBank/DDBJ whole genome shotgun (WGS) entry which is preliminary data.</text>
</comment>
<protein>
    <submittedName>
        <fullName evidence="1">Uncharacterized protein</fullName>
    </submittedName>
</protein>
<evidence type="ECO:0000313" key="1">
    <source>
        <dbReference type="EMBL" id="GBP28905.1"/>
    </source>
</evidence>
<gene>
    <name evidence="1" type="ORF">EVAR_93550_1</name>
</gene>